<organism evidence="4">
    <name type="scientific">Dissulfuribacter thermophilus</name>
    <dbReference type="NCBI Taxonomy" id="1156395"/>
    <lineage>
        <taxon>Bacteria</taxon>
        <taxon>Pseudomonadati</taxon>
        <taxon>Thermodesulfobacteriota</taxon>
        <taxon>Dissulfuribacteria</taxon>
        <taxon>Dissulfuribacterales</taxon>
        <taxon>Dissulfuribacteraceae</taxon>
        <taxon>Dissulfuribacter</taxon>
    </lineage>
</organism>
<dbReference type="InterPro" id="IPR036680">
    <property type="entry name" value="SPOR-like_sf"/>
</dbReference>
<dbReference type="SUPFAM" id="SSF110997">
    <property type="entry name" value="Sporulation related repeat"/>
    <property type="match status" value="1"/>
</dbReference>
<evidence type="ECO:0000256" key="1">
    <source>
        <dbReference type="SAM" id="MobiDB-lite"/>
    </source>
</evidence>
<proteinExistence type="predicted"/>
<dbReference type="InterPro" id="IPR007730">
    <property type="entry name" value="SPOR-like_dom"/>
</dbReference>
<evidence type="ECO:0000259" key="3">
    <source>
        <dbReference type="PROSITE" id="PS51724"/>
    </source>
</evidence>
<name>A0A7V2WTA7_9BACT</name>
<accession>A0A7V2WTA7</accession>
<keyword evidence="2" id="KW-0472">Membrane</keyword>
<keyword evidence="2" id="KW-1133">Transmembrane helix</keyword>
<dbReference type="PROSITE" id="PS51724">
    <property type="entry name" value="SPOR"/>
    <property type="match status" value="1"/>
</dbReference>
<dbReference type="Pfam" id="PF05036">
    <property type="entry name" value="SPOR"/>
    <property type="match status" value="1"/>
</dbReference>
<feature type="compositionally biased region" description="Basic and acidic residues" evidence="1">
    <location>
        <begin position="109"/>
        <end position="140"/>
    </location>
</feature>
<reference evidence="4" key="1">
    <citation type="journal article" date="2020" name="mSystems">
        <title>Genome- and Community-Level Interaction Insights into Carbon Utilization and Element Cycling Functions of Hydrothermarchaeota in Hydrothermal Sediment.</title>
        <authorList>
            <person name="Zhou Z."/>
            <person name="Liu Y."/>
            <person name="Xu W."/>
            <person name="Pan J."/>
            <person name="Luo Z.H."/>
            <person name="Li M."/>
        </authorList>
    </citation>
    <scope>NUCLEOTIDE SEQUENCE [LARGE SCALE GENOMIC DNA]</scope>
    <source>
        <strain evidence="4">HyVt-503</strain>
    </source>
</reference>
<dbReference type="EMBL" id="DRND01000360">
    <property type="protein sequence ID" value="HFC47126.1"/>
    <property type="molecule type" value="Genomic_DNA"/>
</dbReference>
<feature type="domain" description="SPOR" evidence="3">
    <location>
        <begin position="171"/>
        <end position="252"/>
    </location>
</feature>
<sequence length="253" mass="28161">MAKKKKKRPPFRLEMGWGGVISVVTGAFVAILWTFVLGVWVGKKVATPKGELSAPLMESRYGEGNLGAKKAQVPQSAPLFTMEKKVAPGANVVEEVPEGPEVPTSASRTLEKEAREERGKVAASLKEEVVKPKKEPKEEATAPTLPEKPTYLKREAKKPVVTAKAKRLSKARPRPFFALQVASFKDLKYAQREVIRWENLGYSATIRKVDLGPKKGTWYRVFVGRYATIAEARKGAVELAKKFKQKSYIRPVR</sequence>
<feature type="transmembrane region" description="Helical" evidence="2">
    <location>
        <begin position="20"/>
        <end position="41"/>
    </location>
</feature>
<comment type="caution">
    <text evidence="4">The sequence shown here is derived from an EMBL/GenBank/DDBJ whole genome shotgun (WGS) entry which is preliminary data.</text>
</comment>
<evidence type="ECO:0000313" key="4">
    <source>
        <dbReference type="EMBL" id="HFC47126.1"/>
    </source>
</evidence>
<dbReference type="Gene3D" id="3.30.70.1070">
    <property type="entry name" value="Sporulation related repeat"/>
    <property type="match status" value="1"/>
</dbReference>
<evidence type="ECO:0000256" key="2">
    <source>
        <dbReference type="SAM" id="Phobius"/>
    </source>
</evidence>
<protein>
    <submittedName>
        <fullName evidence="4">SPOR domain-containing protein</fullName>
    </submittedName>
</protein>
<dbReference type="Proteomes" id="UP000885797">
    <property type="component" value="Unassembled WGS sequence"/>
</dbReference>
<keyword evidence="2" id="KW-0812">Transmembrane</keyword>
<gene>
    <name evidence="4" type="ORF">ENJ63_04510</name>
</gene>
<dbReference type="AlphaFoldDB" id="A0A7V2WTA7"/>
<feature type="region of interest" description="Disordered" evidence="1">
    <location>
        <begin position="95"/>
        <end position="158"/>
    </location>
</feature>
<dbReference type="GO" id="GO:0042834">
    <property type="term" value="F:peptidoglycan binding"/>
    <property type="evidence" value="ECO:0007669"/>
    <property type="project" value="InterPro"/>
</dbReference>